<dbReference type="Pfam" id="PF01624">
    <property type="entry name" value="MutS_I"/>
    <property type="match status" value="1"/>
</dbReference>
<dbReference type="PANTHER" id="PTHR11361">
    <property type="entry name" value="DNA MISMATCH REPAIR PROTEIN MUTS FAMILY MEMBER"/>
    <property type="match status" value="1"/>
</dbReference>
<feature type="domain" description="DNA mismatch repair proteins mutS family" evidence="7">
    <location>
        <begin position="858"/>
        <end position="874"/>
    </location>
</feature>
<accession>A0A5N6L4T8</accession>
<comment type="similarity">
    <text evidence="1">Belongs to the DNA mismatch repair MutS family.</text>
</comment>
<dbReference type="InterPro" id="IPR016151">
    <property type="entry name" value="DNA_mismatch_repair_MutS_N"/>
</dbReference>
<dbReference type="OrthoDB" id="2534523at2759"/>
<dbReference type="SMART" id="SM00534">
    <property type="entry name" value="MUTSac"/>
    <property type="match status" value="1"/>
</dbReference>
<dbReference type="SMART" id="SM00533">
    <property type="entry name" value="MUTSd"/>
    <property type="match status" value="1"/>
</dbReference>
<evidence type="ECO:0000256" key="5">
    <source>
        <dbReference type="ARBA" id="ARBA00023125"/>
    </source>
</evidence>
<keyword evidence="2" id="KW-0547">Nucleotide-binding</keyword>
<dbReference type="SUPFAM" id="SSF55271">
    <property type="entry name" value="DNA repair protein MutS, domain I"/>
    <property type="match status" value="1"/>
</dbReference>
<comment type="caution">
    <text evidence="8">The sequence shown here is derived from an EMBL/GenBank/DDBJ whole genome shotgun (WGS) entry which is preliminary data.</text>
</comment>
<dbReference type="GO" id="GO:0030983">
    <property type="term" value="F:mismatched DNA binding"/>
    <property type="evidence" value="ECO:0007669"/>
    <property type="project" value="InterPro"/>
</dbReference>
<name>A0A5N6L4T8_9ROSI</name>
<organism evidence="8 9">
    <name type="scientific">Carpinus fangiana</name>
    <dbReference type="NCBI Taxonomy" id="176857"/>
    <lineage>
        <taxon>Eukaryota</taxon>
        <taxon>Viridiplantae</taxon>
        <taxon>Streptophyta</taxon>
        <taxon>Embryophyta</taxon>
        <taxon>Tracheophyta</taxon>
        <taxon>Spermatophyta</taxon>
        <taxon>Magnoliopsida</taxon>
        <taxon>eudicotyledons</taxon>
        <taxon>Gunneridae</taxon>
        <taxon>Pentapetalae</taxon>
        <taxon>rosids</taxon>
        <taxon>fabids</taxon>
        <taxon>Fagales</taxon>
        <taxon>Betulaceae</taxon>
        <taxon>Carpinus</taxon>
    </lineage>
</organism>
<dbReference type="Pfam" id="PF00488">
    <property type="entry name" value="MutS_V"/>
    <property type="match status" value="1"/>
</dbReference>
<dbReference type="GO" id="GO:0005524">
    <property type="term" value="F:ATP binding"/>
    <property type="evidence" value="ECO:0007669"/>
    <property type="project" value="UniProtKB-KW"/>
</dbReference>
<evidence type="ECO:0000256" key="6">
    <source>
        <dbReference type="ARBA" id="ARBA00023204"/>
    </source>
</evidence>
<dbReference type="InterPro" id="IPR036678">
    <property type="entry name" value="MutS_con_dom_sf"/>
</dbReference>
<keyword evidence="6" id="KW-0234">DNA repair</keyword>
<protein>
    <recommendedName>
        <fullName evidence="7">DNA mismatch repair proteins mutS family domain-containing protein</fullName>
    </recommendedName>
</protein>
<dbReference type="AlphaFoldDB" id="A0A5N6L4T8"/>
<evidence type="ECO:0000313" key="9">
    <source>
        <dbReference type="Proteomes" id="UP000327013"/>
    </source>
</evidence>
<dbReference type="InterPro" id="IPR007860">
    <property type="entry name" value="DNA_mmatch_repair_MutS_con_dom"/>
</dbReference>
<evidence type="ECO:0000256" key="3">
    <source>
        <dbReference type="ARBA" id="ARBA00022763"/>
    </source>
</evidence>
<dbReference type="InterPro" id="IPR027417">
    <property type="entry name" value="P-loop_NTPase"/>
</dbReference>
<dbReference type="Gene3D" id="3.40.50.300">
    <property type="entry name" value="P-loop containing nucleotide triphosphate hydrolases"/>
    <property type="match status" value="1"/>
</dbReference>
<dbReference type="Proteomes" id="UP000327013">
    <property type="component" value="Unassembled WGS sequence"/>
</dbReference>
<dbReference type="InterPro" id="IPR036187">
    <property type="entry name" value="DNA_mismatch_repair_MutS_sf"/>
</dbReference>
<dbReference type="SUPFAM" id="SSF48334">
    <property type="entry name" value="DNA repair protein MutS, domain III"/>
    <property type="match status" value="1"/>
</dbReference>
<reference evidence="8 9" key="1">
    <citation type="submission" date="2019-06" db="EMBL/GenBank/DDBJ databases">
        <title>A chromosomal-level reference genome of Carpinus fangiana (Coryloideae, Betulaceae).</title>
        <authorList>
            <person name="Yang X."/>
            <person name="Wang Z."/>
            <person name="Zhang L."/>
            <person name="Hao G."/>
            <person name="Liu J."/>
            <person name="Yang Y."/>
        </authorList>
    </citation>
    <scope>NUCLEOTIDE SEQUENCE [LARGE SCALE GENOMIC DNA]</scope>
    <source>
        <strain evidence="8">Cfa_2016G</strain>
        <tissue evidence="8">Leaf</tissue>
    </source>
</reference>
<dbReference type="InterPro" id="IPR000432">
    <property type="entry name" value="DNA_mismatch_repair_MutS_C"/>
</dbReference>
<dbReference type="GO" id="GO:0005739">
    <property type="term" value="C:mitochondrion"/>
    <property type="evidence" value="ECO:0007669"/>
    <property type="project" value="TreeGrafter"/>
</dbReference>
<evidence type="ECO:0000256" key="2">
    <source>
        <dbReference type="ARBA" id="ARBA00022741"/>
    </source>
</evidence>
<evidence type="ECO:0000259" key="7">
    <source>
        <dbReference type="PROSITE" id="PS00486"/>
    </source>
</evidence>
<dbReference type="SUPFAM" id="SSF52540">
    <property type="entry name" value="P-loop containing nucleoside triphosphate hydrolases"/>
    <property type="match status" value="1"/>
</dbReference>
<dbReference type="EMBL" id="VIBQ01000101">
    <property type="protein sequence ID" value="KAB8766456.1"/>
    <property type="molecule type" value="Genomic_DNA"/>
</dbReference>
<dbReference type="GO" id="GO:0140664">
    <property type="term" value="F:ATP-dependent DNA damage sensor activity"/>
    <property type="evidence" value="ECO:0007669"/>
    <property type="project" value="InterPro"/>
</dbReference>
<dbReference type="InterPro" id="IPR045076">
    <property type="entry name" value="MutS"/>
</dbReference>
<evidence type="ECO:0000256" key="1">
    <source>
        <dbReference type="ARBA" id="ARBA00006271"/>
    </source>
</evidence>
<dbReference type="PANTHER" id="PTHR11361:SF34">
    <property type="entry name" value="DNA MISMATCH REPAIR PROTEIN MSH1, MITOCHONDRIAL"/>
    <property type="match status" value="1"/>
</dbReference>
<dbReference type="InterPro" id="IPR007695">
    <property type="entry name" value="DNA_mismatch_repair_MutS-lik_N"/>
</dbReference>
<dbReference type="GO" id="GO:0006298">
    <property type="term" value="P:mismatch repair"/>
    <property type="evidence" value="ECO:0007669"/>
    <property type="project" value="InterPro"/>
</dbReference>
<gene>
    <name evidence="8" type="ORF">FH972_026616</name>
</gene>
<dbReference type="InterPro" id="IPR007696">
    <property type="entry name" value="DNA_mismatch_repair_MutS_core"/>
</dbReference>
<evidence type="ECO:0000256" key="4">
    <source>
        <dbReference type="ARBA" id="ARBA00022840"/>
    </source>
</evidence>
<proteinExistence type="inferred from homology"/>
<dbReference type="Pfam" id="PF05188">
    <property type="entry name" value="MutS_II"/>
    <property type="match status" value="1"/>
</dbReference>
<dbReference type="PROSITE" id="PS00486">
    <property type="entry name" value="DNA_MISMATCH_REPAIR_2"/>
    <property type="match status" value="1"/>
</dbReference>
<evidence type="ECO:0000313" key="8">
    <source>
        <dbReference type="EMBL" id="KAB8766456.1"/>
    </source>
</evidence>
<keyword evidence="4" id="KW-0067">ATP-binding</keyword>
<keyword evidence="5" id="KW-0238">DNA-binding</keyword>
<dbReference type="Gene3D" id="3.30.420.110">
    <property type="entry name" value="MutS, connector domain"/>
    <property type="match status" value="1"/>
</dbReference>
<sequence>MLAFGVRQCRHSHHKRLRGLRICWPNLNRVRTREILACQTEQSRHVSTTKRARSKTGKVSTIKLSDLTQGLLASEPLPPLEEPQQEQHGGYPTVIQQAINNMHKFKKCVVLTRVGSFYELYAEQATTVGALLNLKIASKKTSIGRVPMAGFPFFQLEHYLKILVQEHGRHVAISEEVAFNPADKVKAGGNMFDRQVKRVVTPGTLIDEHFLTPNEHNYLLAISFSSVNPLEQDQLPEDPVGLAWLDLSSGDFFTQITDLGSLESAVARVGPREIILNANLDFSHGHLKKLSIEQGDKISYLKTPSSELSRDELLPMLENAAAGVELDSFSPEERQSSGLLLKYVQEQLPGLPLRLQAPIRQKAENYMLLDKNSLRGLEVTQTLKDGLYKGSLLQAVRRTSTESGARLLSDRLTAPSMSLPIINDRLDLVETFLSNEVLREELTDLLKKTSDTLRLLQKFSFGRGDAEDLLGLSRTVALTQETGKLLLSSGSGQRDCLQKLTNRFNWNGPIELAERILSAIDEEGLMLRQRSEDLAEAHVADLARSVLENEADSEDMAKITKRLQSKKLNLQHDDSSDTPQDGEIWIMRRDASPTLKRLHGVLQQLLVEKVDLESSLQLEHDAKTLALKWTPGLGHIIHVKGRDTKSDLPASLRPVSSSKSTRSFYHQPWTQLGSRIEDAKSRIRAAEGALFTHLRDAVISNLVVLRRNAGVLDDVDVACSFARLADEHSLVRPVLNSGTGHRVYDGRHLMVETGLSATRGNTFTPNDCILGGADGTPRIWLVTGPNMAGKSTFLRQSALLSILAQTGSFVPAAHAEIGLVDAIFSRVGSADNTSQEQSTFMVEMLETAQILRHATSRSFVVMDEVGRGTTPEDGTAVGYAVLKHLHDVNGCRALFATHFHDLAELTGALDGVERWCSGVVEEDDGAFRYDHRLRRGVNRESHALKVARLARMPEDVVRDAEECLLRIK</sequence>
<dbReference type="PIRSF" id="PIRSF037677">
    <property type="entry name" value="DNA_mis_repair_Msh6"/>
    <property type="match status" value="1"/>
</dbReference>
<dbReference type="Gene3D" id="1.10.1420.10">
    <property type="match status" value="3"/>
</dbReference>
<dbReference type="GO" id="GO:0043504">
    <property type="term" value="P:mitochondrial DNA repair"/>
    <property type="evidence" value="ECO:0007669"/>
    <property type="project" value="TreeGrafter"/>
</dbReference>
<keyword evidence="9" id="KW-1185">Reference proteome</keyword>
<dbReference type="SUPFAM" id="SSF53150">
    <property type="entry name" value="DNA repair protein MutS, domain II"/>
    <property type="match status" value="1"/>
</dbReference>
<dbReference type="Gene3D" id="3.40.1170.10">
    <property type="entry name" value="DNA repair protein MutS, domain I"/>
    <property type="match status" value="1"/>
</dbReference>
<dbReference type="InterPro" id="IPR017261">
    <property type="entry name" value="DNA_mismatch_repair_MutS/MSH"/>
</dbReference>
<keyword evidence="3" id="KW-0227">DNA damage</keyword>
<dbReference type="GO" id="GO:0005634">
    <property type="term" value="C:nucleus"/>
    <property type="evidence" value="ECO:0007669"/>
    <property type="project" value="TreeGrafter"/>
</dbReference>
<dbReference type="Pfam" id="PF05192">
    <property type="entry name" value="MutS_III"/>
    <property type="match status" value="1"/>
</dbReference>